<dbReference type="PANTHER" id="PTHR10799">
    <property type="entry name" value="SNF2/RAD54 HELICASE FAMILY"/>
    <property type="match status" value="1"/>
</dbReference>
<dbReference type="EMBL" id="JACHIG010000001">
    <property type="protein sequence ID" value="MBB5031079.1"/>
    <property type="molecule type" value="Genomic_DNA"/>
</dbReference>
<dbReference type="GO" id="GO:0005524">
    <property type="term" value="F:ATP binding"/>
    <property type="evidence" value="ECO:0007669"/>
    <property type="project" value="InterPro"/>
</dbReference>
<dbReference type="Proteomes" id="UP000590740">
    <property type="component" value="Unassembled WGS sequence"/>
</dbReference>
<evidence type="ECO:0000256" key="1">
    <source>
        <dbReference type="ARBA" id="ARBA00022801"/>
    </source>
</evidence>
<dbReference type="InterPro" id="IPR027417">
    <property type="entry name" value="P-loop_NTPase"/>
</dbReference>
<name>A0A7W7Y7M0_9BACT</name>
<keyword evidence="2" id="KW-0479">Metal-binding</keyword>
<dbReference type="InterPro" id="IPR007527">
    <property type="entry name" value="Znf_SWIM"/>
</dbReference>
<keyword evidence="7" id="KW-0067">ATP-binding</keyword>
<evidence type="ECO:0000256" key="3">
    <source>
        <dbReference type="SAM" id="MobiDB-lite"/>
    </source>
</evidence>
<dbReference type="InterPro" id="IPR049730">
    <property type="entry name" value="SNF2/RAD54-like_C"/>
</dbReference>
<evidence type="ECO:0000313" key="8">
    <source>
        <dbReference type="Proteomes" id="UP000590740"/>
    </source>
</evidence>
<dbReference type="RefSeq" id="WP_184338021.1">
    <property type="nucleotide sequence ID" value="NZ_JACHIG010000001.1"/>
</dbReference>
<dbReference type="Pfam" id="PF00271">
    <property type="entry name" value="Helicase_C"/>
    <property type="match status" value="1"/>
</dbReference>
<evidence type="ECO:0000259" key="6">
    <source>
        <dbReference type="PROSITE" id="PS51194"/>
    </source>
</evidence>
<dbReference type="PROSITE" id="PS51194">
    <property type="entry name" value="HELICASE_CTER"/>
    <property type="match status" value="1"/>
</dbReference>
<keyword evidence="7" id="KW-0547">Nucleotide-binding</keyword>
<reference evidence="7 8" key="1">
    <citation type="submission" date="2020-08" db="EMBL/GenBank/DDBJ databases">
        <title>Genomic Encyclopedia of Type Strains, Phase IV (KMG-IV): sequencing the most valuable type-strain genomes for metagenomic binning, comparative biology and taxonomic classification.</title>
        <authorList>
            <person name="Goeker M."/>
        </authorList>
    </citation>
    <scope>NUCLEOTIDE SEQUENCE [LARGE SCALE GENOMIC DNA]</scope>
    <source>
        <strain evidence="7 8">DSM 12252</strain>
    </source>
</reference>
<dbReference type="GO" id="GO:0008270">
    <property type="term" value="F:zinc ion binding"/>
    <property type="evidence" value="ECO:0007669"/>
    <property type="project" value="UniProtKB-KW"/>
</dbReference>
<dbReference type="InterPro" id="IPR038718">
    <property type="entry name" value="SNF2-like_sf"/>
</dbReference>
<dbReference type="InterPro" id="IPR001650">
    <property type="entry name" value="Helicase_C-like"/>
</dbReference>
<dbReference type="InterPro" id="IPR000330">
    <property type="entry name" value="SNF2_N"/>
</dbReference>
<organism evidence="7 8">
    <name type="scientific">Prosthecobacter vanneervenii</name>
    <dbReference type="NCBI Taxonomy" id="48466"/>
    <lineage>
        <taxon>Bacteria</taxon>
        <taxon>Pseudomonadati</taxon>
        <taxon>Verrucomicrobiota</taxon>
        <taxon>Verrucomicrobiia</taxon>
        <taxon>Verrucomicrobiales</taxon>
        <taxon>Verrucomicrobiaceae</taxon>
        <taxon>Prosthecobacter</taxon>
    </lineage>
</organism>
<feature type="domain" description="SWIM-type" evidence="4">
    <location>
        <begin position="50"/>
        <end position="89"/>
    </location>
</feature>
<feature type="domain" description="Helicase C-terminal" evidence="6">
    <location>
        <begin position="889"/>
        <end position="1041"/>
    </location>
</feature>
<dbReference type="Pfam" id="PF00176">
    <property type="entry name" value="SNF2-rel_dom"/>
    <property type="match status" value="1"/>
</dbReference>
<feature type="compositionally biased region" description="Pro residues" evidence="3">
    <location>
        <begin position="121"/>
        <end position="133"/>
    </location>
</feature>
<protein>
    <submittedName>
        <fullName evidence="7">Superfamily II DNA or RNA helicase</fullName>
    </submittedName>
</protein>
<evidence type="ECO:0000313" key="7">
    <source>
        <dbReference type="EMBL" id="MBB5031079.1"/>
    </source>
</evidence>
<gene>
    <name evidence="7" type="ORF">HNQ65_000633</name>
</gene>
<keyword evidence="2" id="KW-0863">Zinc-finger</keyword>
<keyword evidence="1" id="KW-0378">Hydrolase</keyword>
<dbReference type="AlphaFoldDB" id="A0A7W7Y7M0"/>
<dbReference type="InterPro" id="IPR014001">
    <property type="entry name" value="Helicase_ATP-bd"/>
</dbReference>
<comment type="caution">
    <text evidence="7">The sequence shown here is derived from an EMBL/GenBank/DDBJ whole genome shotgun (WGS) entry which is preliminary data.</text>
</comment>
<dbReference type="SUPFAM" id="SSF52540">
    <property type="entry name" value="P-loop containing nucleoside triphosphate hydrolases"/>
    <property type="match status" value="2"/>
</dbReference>
<evidence type="ECO:0000256" key="2">
    <source>
        <dbReference type="PROSITE-ProRule" id="PRU00325"/>
    </source>
</evidence>
<keyword evidence="7" id="KW-0347">Helicase</keyword>
<evidence type="ECO:0000259" key="4">
    <source>
        <dbReference type="PROSITE" id="PS50966"/>
    </source>
</evidence>
<sequence>MEITEKWLGDIGGWAVMKSARSLVDAGLAAVTSSADGIIRGTAGSGKMKFTTGLRIRTSSDVENLCTCPHARRSGMMCEHALAVALAHVRQQSGGSRPAAGARSPAPAPSASGPRGAASPGPAPAPAKPPSPTLAPLHIPGRYSIYLPDTLLQGQLREPVGVFIRFEPGGSDSETSLLAAWLVSQGVKQPQTLPISLRGDSVHTFLQTLAEHPRVFIGRPNGKERPLHVAPEHVRLPMVVEMADSQNVRLRLEGGQQCHVLGPWWLCLETASLFRHLADTPALTTLAGDLNRGSVTRPLRWLAEQGESLGECFQLELRGPGLEKFHVAPVPCEFEIQLDGSLQVVDAKLFARYNSQRWPVRLGEPPASLFPIQDESNAFVFYAQNVDEEIRLLRRMESLGFKPEGTLWRLQGSENVLRFYASELTLLRSVATVTEGDRWRSATRGIQRIAPRTRFVPPPGQAEGAGGRSGGGDWLSMELAYESADGFRLPRTEVLRLVRSGQRSVQGANGKRYILDIAAVDDLEESLRDVPLELTPNGARVHGAHASYFGHADVDQSNDIKVTSDEVSTEIGPLATMLRPYQMEGVCWMTSRVLRGRGGILADEMGLGKTVQSIAVALFYKQRKGPQGGPVLVVCPKSLLSNWQSEFERFAPSLKVLLVQGSGREKALQSIPQFDVVLTSYQLIVRDVKHYQSLQLGLVLLDEASFIKNPDTDAAKTLRSLRSTGRIALTGTPLENGVRDLWSIFQFTLPGYLGNQSSFKERFETPIQSGLDLPAGRAAALRLQKLTQPFFLRRTKRQVLKDLPEKIEQILWCTPSTVQSEFYRKILEEGREEIKAARRRSGQGGAKMTMFTVLLRLRQVCCDLRLTGVQPDVIKGLDQDDLSGKWPALLGQIQSVLESGGKLLVFSQFVQFLRLMRDHLQAEKLDHAYLDGSSQDRPAQVARFQKDPACRIFLISLKAGGYGLNLTAADNVILADPWWNPAVESQAIDRAHRIGQQKVVNAYRLAIRGTVEERILKLQAQKRGLVEAALNDQTPMMEGLTEQDLEELIGQ</sequence>
<dbReference type="GO" id="GO:0016787">
    <property type="term" value="F:hydrolase activity"/>
    <property type="evidence" value="ECO:0007669"/>
    <property type="project" value="UniProtKB-KW"/>
</dbReference>
<keyword evidence="2" id="KW-0862">Zinc</keyword>
<dbReference type="SMART" id="SM00487">
    <property type="entry name" value="DEXDc"/>
    <property type="match status" value="1"/>
</dbReference>
<dbReference type="Gene3D" id="3.40.50.10810">
    <property type="entry name" value="Tandem AAA-ATPase domain"/>
    <property type="match status" value="1"/>
</dbReference>
<feature type="region of interest" description="Disordered" evidence="3">
    <location>
        <begin position="93"/>
        <end position="134"/>
    </location>
</feature>
<dbReference type="SMART" id="SM00490">
    <property type="entry name" value="HELICc"/>
    <property type="match status" value="1"/>
</dbReference>
<dbReference type="PROSITE" id="PS50966">
    <property type="entry name" value="ZF_SWIM"/>
    <property type="match status" value="1"/>
</dbReference>
<proteinExistence type="predicted"/>
<feature type="domain" description="Helicase ATP-binding" evidence="5">
    <location>
        <begin position="590"/>
        <end position="751"/>
    </location>
</feature>
<accession>A0A7W7Y7M0</accession>
<dbReference type="PROSITE" id="PS51192">
    <property type="entry name" value="HELICASE_ATP_BIND_1"/>
    <property type="match status" value="1"/>
</dbReference>
<dbReference type="GO" id="GO:0004386">
    <property type="term" value="F:helicase activity"/>
    <property type="evidence" value="ECO:0007669"/>
    <property type="project" value="UniProtKB-KW"/>
</dbReference>
<keyword evidence="8" id="KW-1185">Reference proteome</keyword>
<evidence type="ECO:0000259" key="5">
    <source>
        <dbReference type="PROSITE" id="PS51192"/>
    </source>
</evidence>
<dbReference type="CDD" id="cd18793">
    <property type="entry name" value="SF2_C_SNF"/>
    <property type="match status" value="1"/>
</dbReference>
<dbReference type="Gene3D" id="3.40.50.300">
    <property type="entry name" value="P-loop containing nucleotide triphosphate hydrolases"/>
    <property type="match status" value="1"/>
</dbReference>
<feature type="compositionally biased region" description="Low complexity" evidence="3">
    <location>
        <begin position="93"/>
        <end position="120"/>
    </location>
</feature>